<dbReference type="GO" id="GO:0005737">
    <property type="term" value="C:cytoplasm"/>
    <property type="evidence" value="ECO:0007669"/>
    <property type="project" value="UniProtKB-SubCell"/>
</dbReference>
<organism evidence="12 13">
    <name type="scientific">Caenorhabditis remanei</name>
    <name type="common">Caenorhabditis vulgaris</name>
    <dbReference type="NCBI Taxonomy" id="31234"/>
    <lineage>
        <taxon>Eukaryota</taxon>
        <taxon>Metazoa</taxon>
        <taxon>Ecdysozoa</taxon>
        <taxon>Nematoda</taxon>
        <taxon>Chromadorea</taxon>
        <taxon>Rhabditida</taxon>
        <taxon>Rhabditina</taxon>
        <taxon>Rhabditomorpha</taxon>
        <taxon>Rhabditoidea</taxon>
        <taxon>Rhabditidae</taxon>
        <taxon>Peloderinae</taxon>
        <taxon>Caenorhabditis</taxon>
    </lineage>
</organism>
<evidence type="ECO:0000256" key="9">
    <source>
        <dbReference type="SAM" id="MobiDB-lite"/>
    </source>
</evidence>
<dbReference type="GO" id="GO:0061133">
    <property type="term" value="F:endopeptidase activator activity"/>
    <property type="evidence" value="ECO:0007669"/>
    <property type="project" value="TreeGrafter"/>
</dbReference>
<dbReference type="Pfam" id="PF04683">
    <property type="entry name" value="Rpn13_ADRM1_Pru"/>
    <property type="match status" value="1"/>
</dbReference>
<dbReference type="InterPro" id="IPR038108">
    <property type="entry name" value="RPN13_DEUBAD_sf"/>
</dbReference>
<evidence type="ECO:0000259" key="10">
    <source>
        <dbReference type="PROSITE" id="PS51916"/>
    </source>
</evidence>
<dbReference type="CDD" id="cd13314">
    <property type="entry name" value="PH_Rpn13"/>
    <property type="match status" value="1"/>
</dbReference>
<dbReference type="PROSITE" id="PS51916">
    <property type="entry name" value="DEUBAD"/>
    <property type="match status" value="1"/>
</dbReference>
<feature type="region of interest" description="Disordered" evidence="9">
    <location>
        <begin position="391"/>
        <end position="416"/>
    </location>
</feature>
<keyword evidence="4" id="KW-0963">Cytoplasm</keyword>
<evidence type="ECO:0000313" key="12">
    <source>
        <dbReference type="EMBL" id="KAF1762482.1"/>
    </source>
</evidence>
<proteinExistence type="inferred from homology"/>
<gene>
    <name evidence="12" type="ORF">GCK72_010744</name>
</gene>
<dbReference type="GO" id="GO:0005634">
    <property type="term" value="C:nucleus"/>
    <property type="evidence" value="ECO:0007669"/>
    <property type="project" value="UniProtKB-SubCell"/>
</dbReference>
<feature type="region of interest" description="Disordered" evidence="9">
    <location>
        <begin position="189"/>
        <end position="231"/>
    </location>
</feature>
<dbReference type="Gene3D" id="2.30.29.70">
    <property type="entry name" value="Proteasomal ubiquitin receptor Rpn13/ADRM1"/>
    <property type="match status" value="1"/>
</dbReference>
<evidence type="ECO:0000313" key="13">
    <source>
        <dbReference type="Proteomes" id="UP000483820"/>
    </source>
</evidence>
<sequence>MTAMFSNARSTTSSSGHIVEFKAGRCRLEPVTGGGETARTVSPEHARGLIYIKQTNDMLIHFCWKNRETGALVDDLIIFPEDAEFKAVNGCSDGKVYMLKFKSGEMKIFWLQDSTPDIDKDLVKKVNDALNKPPTSRPSASRSSGSNANADRPSAGGSLISGQDFNTPLGGLDQGQLMSLIQSLQGNTSDAIPIHSSGAHDDNSSEADCEPPSNSLSEEGSSSSNPLSLNNPAIQKIFNDLGRQEKKGAAASLSDALSNVTVAEVARNHAAELSQHLPPSDDPTKELAETVRTPQFRQAADTLGTALQTGQLGPVLSQFGMNDETVAAATQGDLRKFAANLTKAEGGDKVEPAAAAQPARVDNPICRKAVVPSAYLGFFSPSIAATVSRLENADDDVAREPEAKRNRPDNEDMDVD</sequence>
<evidence type="ECO:0000259" key="11">
    <source>
        <dbReference type="PROSITE" id="PS51917"/>
    </source>
</evidence>
<comment type="caution">
    <text evidence="12">The sequence shown here is derived from an EMBL/GenBank/DDBJ whole genome shotgun (WGS) entry which is preliminary data.</text>
</comment>
<feature type="compositionally biased region" description="Basic and acidic residues" evidence="9">
    <location>
        <begin position="396"/>
        <end position="410"/>
    </location>
</feature>
<accession>A0A6A5H7W4</accession>
<comment type="similarity">
    <text evidence="3">Belongs to the ADRM1 family.</text>
</comment>
<dbReference type="InterPro" id="IPR038633">
    <property type="entry name" value="Rpn13/ADRM1_Pru_sf"/>
</dbReference>
<dbReference type="GeneID" id="9812068"/>
<comment type="subcellular location">
    <subcellularLocation>
        <location evidence="2">Cytoplasm</location>
    </subcellularLocation>
    <subcellularLocation>
        <location evidence="1">Nucleus</location>
    </subcellularLocation>
</comment>
<dbReference type="RefSeq" id="XP_053587589.1">
    <property type="nucleotide sequence ID" value="XM_053728012.1"/>
</dbReference>
<dbReference type="Proteomes" id="UP000483820">
    <property type="component" value="Chromosome III"/>
</dbReference>
<evidence type="ECO:0000256" key="7">
    <source>
        <dbReference type="ARBA" id="ARBA00054744"/>
    </source>
</evidence>
<dbReference type="GO" id="GO:0008541">
    <property type="term" value="C:proteasome regulatory particle, lid subcomplex"/>
    <property type="evidence" value="ECO:0007669"/>
    <property type="project" value="TreeGrafter"/>
</dbReference>
<dbReference type="KEGG" id="crq:GCK72_010744"/>
<dbReference type="PANTHER" id="PTHR12225">
    <property type="entry name" value="ADHESION REGULATING MOLECULE 1 110 KDA CELL MEMBRANE GLYCOPROTEIN"/>
    <property type="match status" value="1"/>
</dbReference>
<evidence type="ECO:0000256" key="5">
    <source>
        <dbReference type="ARBA" id="ARBA00022942"/>
    </source>
</evidence>
<dbReference type="InterPro" id="IPR044868">
    <property type="entry name" value="Rpn13/ADRM1_Pru"/>
</dbReference>
<keyword evidence="5" id="KW-0647">Proteasome</keyword>
<comment type="function">
    <text evidence="7">May function as a proteasomal ubiquitin receptor. May promote the deubiquitinating activity associated with the 26S proteasome.</text>
</comment>
<protein>
    <recommendedName>
        <fullName evidence="8">Proteasomal ubiquitin receptor ADRM1 homolog</fullName>
    </recommendedName>
</protein>
<feature type="domain" description="DEUBAD" evidence="10">
    <location>
        <begin position="244"/>
        <end position="351"/>
    </location>
</feature>
<dbReference type="AlphaFoldDB" id="A0A6A5H7W4"/>
<dbReference type="InterPro" id="IPR032368">
    <property type="entry name" value="RPN13_DEUBAD"/>
</dbReference>
<feature type="domain" description="Pru" evidence="11">
    <location>
        <begin position="13"/>
        <end position="133"/>
    </location>
</feature>
<dbReference type="PANTHER" id="PTHR12225:SF0">
    <property type="entry name" value="PROTEASOMAL UBIQUITIN RECEPTOR ADRM1"/>
    <property type="match status" value="1"/>
</dbReference>
<dbReference type="Pfam" id="PF16550">
    <property type="entry name" value="RPN13_C"/>
    <property type="match status" value="1"/>
</dbReference>
<keyword evidence="6" id="KW-0539">Nucleus</keyword>
<reference evidence="12 13" key="1">
    <citation type="submission" date="2019-12" db="EMBL/GenBank/DDBJ databases">
        <title>Chromosome-level assembly of the Caenorhabditis remanei genome.</title>
        <authorList>
            <person name="Teterina A.A."/>
            <person name="Willis J.H."/>
            <person name="Phillips P.C."/>
        </authorList>
    </citation>
    <scope>NUCLEOTIDE SEQUENCE [LARGE SCALE GENOMIC DNA]</scope>
    <source>
        <strain evidence="12 13">PX506</strain>
        <tissue evidence="12">Whole organism</tissue>
    </source>
</reference>
<evidence type="ECO:0000256" key="8">
    <source>
        <dbReference type="ARBA" id="ARBA00070663"/>
    </source>
</evidence>
<dbReference type="GO" id="GO:0070628">
    <property type="term" value="F:proteasome binding"/>
    <property type="evidence" value="ECO:0007669"/>
    <property type="project" value="TreeGrafter"/>
</dbReference>
<dbReference type="PROSITE" id="PS51917">
    <property type="entry name" value="PRU"/>
    <property type="match status" value="1"/>
</dbReference>
<dbReference type="CTD" id="9812068"/>
<evidence type="ECO:0000256" key="2">
    <source>
        <dbReference type="ARBA" id="ARBA00004496"/>
    </source>
</evidence>
<dbReference type="Gene3D" id="1.10.2020.20">
    <property type="match status" value="1"/>
</dbReference>
<feature type="compositionally biased region" description="Low complexity" evidence="9">
    <location>
        <begin position="133"/>
        <end position="152"/>
    </location>
</feature>
<feature type="compositionally biased region" description="Low complexity" evidence="9">
    <location>
        <begin position="210"/>
        <end position="231"/>
    </location>
</feature>
<evidence type="ECO:0000256" key="4">
    <source>
        <dbReference type="ARBA" id="ARBA00022490"/>
    </source>
</evidence>
<dbReference type="InterPro" id="IPR006773">
    <property type="entry name" value="Rpn13/ADRM1"/>
</dbReference>
<dbReference type="EMBL" id="WUAV01000003">
    <property type="protein sequence ID" value="KAF1762482.1"/>
    <property type="molecule type" value="Genomic_DNA"/>
</dbReference>
<dbReference type="FunFam" id="2.30.29.70:FF:000001">
    <property type="entry name" value="Proteasomal ubiquitin receptor ADRM1"/>
    <property type="match status" value="1"/>
</dbReference>
<feature type="region of interest" description="Disordered" evidence="9">
    <location>
        <begin position="128"/>
        <end position="167"/>
    </location>
</feature>
<evidence type="ECO:0000256" key="3">
    <source>
        <dbReference type="ARBA" id="ARBA00009216"/>
    </source>
</evidence>
<evidence type="ECO:0000256" key="6">
    <source>
        <dbReference type="ARBA" id="ARBA00023242"/>
    </source>
</evidence>
<dbReference type="InterPro" id="IPR044867">
    <property type="entry name" value="DEUBAD_dom"/>
</dbReference>
<evidence type="ECO:0000256" key="1">
    <source>
        <dbReference type="ARBA" id="ARBA00004123"/>
    </source>
</evidence>
<name>A0A6A5H7W4_CAERE</name>